<proteinExistence type="predicted"/>
<gene>
    <name evidence="1" type="ORF">Bxe_A3651</name>
</gene>
<name>Q144A2_PARXL</name>
<organism evidence="1 2">
    <name type="scientific">Paraburkholderia xenovorans (strain LB400)</name>
    <dbReference type="NCBI Taxonomy" id="266265"/>
    <lineage>
        <taxon>Bacteria</taxon>
        <taxon>Pseudomonadati</taxon>
        <taxon>Pseudomonadota</taxon>
        <taxon>Betaproteobacteria</taxon>
        <taxon>Burkholderiales</taxon>
        <taxon>Burkholderiaceae</taxon>
        <taxon>Paraburkholderia</taxon>
    </lineage>
</organism>
<dbReference type="RefSeq" id="WP_011487112.1">
    <property type="nucleotide sequence ID" value="NC_007951.1"/>
</dbReference>
<evidence type="ECO:0000313" key="2">
    <source>
        <dbReference type="Proteomes" id="UP000001817"/>
    </source>
</evidence>
<dbReference type="EMBL" id="CP000270">
    <property type="protein sequence ID" value="ABE29337.1"/>
    <property type="molecule type" value="Genomic_DNA"/>
</dbReference>
<dbReference type="AlphaFoldDB" id="Q144A2"/>
<evidence type="ECO:0000313" key="1">
    <source>
        <dbReference type="EMBL" id="ABE29337.1"/>
    </source>
</evidence>
<dbReference type="PATRIC" id="fig|266265.5.peg.820"/>
<reference evidence="1 2" key="1">
    <citation type="journal article" date="2006" name="Proc. Natl. Acad. Sci. U.S.A.">
        <title>Burkholderia xenovorans LB400 harbors a multi-replicon, 9.73-Mbp genome shaped for versatility.</title>
        <authorList>
            <person name="Chain P.S."/>
            <person name="Denef V.J."/>
            <person name="Konstantinidis K.T."/>
            <person name="Vergez L.M."/>
            <person name="Agullo L."/>
            <person name="Reyes V.L."/>
            <person name="Hauser L."/>
            <person name="Cordova M."/>
            <person name="Gomez L."/>
            <person name="Gonzalez M."/>
            <person name="Land M."/>
            <person name="Lao V."/>
            <person name="Larimer F."/>
            <person name="LiPuma J.J."/>
            <person name="Mahenthiralingam E."/>
            <person name="Malfatti S.A."/>
            <person name="Marx C.J."/>
            <person name="Parnell J.J."/>
            <person name="Ramette A."/>
            <person name="Richardson P."/>
            <person name="Seeger M."/>
            <person name="Smith D."/>
            <person name="Spilker T."/>
            <person name="Sul W.J."/>
            <person name="Tsoi T.V."/>
            <person name="Ulrich L.E."/>
            <person name="Zhulin I.B."/>
            <person name="Tiedje J.M."/>
        </authorList>
    </citation>
    <scope>NUCLEOTIDE SEQUENCE [LARGE SCALE GENOMIC DNA]</scope>
    <source>
        <strain evidence="1 2">LB400</strain>
    </source>
</reference>
<dbReference type="KEGG" id="bxb:DR64_1343"/>
<sequence length="276" mass="30053">MATTTIATTASNAAVTREIVTCESFQRLNALLEKKRRLVARIESLPAEITRAHDTVGALQAEATGAEIGLADAEKKPAPIDFERHEAALAALAKREVEAELLERGLRARLNALEEQVTVTDEEISVECRIVGTDAADIANKVLDALATELEVSLAPVRAVYAKIVALTDIVPIRSVQDFRISAHLSDPRRSFMHYFPHCGGSDDAPNLLQVETAQTEAAKAAVHAAMKPVAEALRAMHSHVRYVHLDKRPQPYRVKSEVVTESGPRGRFAGETVVR</sequence>
<keyword evidence="2" id="KW-1185">Reference proteome</keyword>
<dbReference type="OrthoDB" id="9101476at2"/>
<dbReference type="Proteomes" id="UP000001817">
    <property type="component" value="Chromosome 1"/>
</dbReference>
<dbReference type="eggNOG" id="ENOG50317EE">
    <property type="taxonomic scope" value="Bacteria"/>
</dbReference>
<dbReference type="KEGG" id="bxe:Bxe_A3651"/>
<protein>
    <submittedName>
        <fullName evidence="1">Uncharacterized protein</fullName>
    </submittedName>
</protein>
<accession>Q144A2</accession>
<dbReference type="STRING" id="266265.Bxe_A3651"/>